<feature type="domain" description="VTT" evidence="8">
    <location>
        <begin position="39"/>
        <end position="163"/>
    </location>
</feature>
<accession>A0A831RTW4</accession>
<dbReference type="Proteomes" id="UP000886339">
    <property type="component" value="Unassembled WGS sequence"/>
</dbReference>
<protein>
    <submittedName>
        <fullName evidence="9">DedA family protein</fullName>
    </submittedName>
</protein>
<evidence type="ECO:0000259" key="8">
    <source>
        <dbReference type="Pfam" id="PF09335"/>
    </source>
</evidence>
<dbReference type="PANTHER" id="PTHR30353:SF15">
    <property type="entry name" value="INNER MEMBRANE PROTEIN YABI"/>
    <property type="match status" value="1"/>
</dbReference>
<feature type="transmembrane region" description="Helical" evidence="7">
    <location>
        <begin position="143"/>
        <end position="161"/>
    </location>
</feature>
<keyword evidence="3 7" id="KW-1003">Cell membrane</keyword>
<comment type="caution">
    <text evidence="7">Lacks conserved residue(s) required for the propagation of feature annotation.</text>
</comment>
<keyword evidence="5 7" id="KW-1133">Transmembrane helix</keyword>
<evidence type="ECO:0000256" key="3">
    <source>
        <dbReference type="ARBA" id="ARBA00022475"/>
    </source>
</evidence>
<evidence type="ECO:0000256" key="2">
    <source>
        <dbReference type="ARBA" id="ARBA00010792"/>
    </source>
</evidence>
<evidence type="ECO:0000313" key="9">
    <source>
        <dbReference type="EMBL" id="HEC05769.1"/>
    </source>
</evidence>
<gene>
    <name evidence="9" type="ORF">ENJ12_02885</name>
</gene>
<dbReference type="InterPro" id="IPR032816">
    <property type="entry name" value="VTT_dom"/>
</dbReference>
<comment type="subcellular location">
    <subcellularLocation>
        <location evidence="1 7">Cell membrane</location>
        <topology evidence="1 7">Multi-pass membrane protein</topology>
    </subcellularLocation>
</comment>
<organism evidence="9">
    <name type="scientific">Thiolapillus brandeum</name>
    <dbReference type="NCBI Taxonomy" id="1076588"/>
    <lineage>
        <taxon>Bacteria</taxon>
        <taxon>Pseudomonadati</taxon>
        <taxon>Pseudomonadota</taxon>
        <taxon>Gammaproteobacteria</taxon>
        <taxon>Chromatiales</taxon>
        <taxon>Sedimenticolaceae</taxon>
        <taxon>Thiolapillus</taxon>
    </lineage>
</organism>
<evidence type="ECO:0000256" key="1">
    <source>
        <dbReference type="ARBA" id="ARBA00004651"/>
    </source>
</evidence>
<evidence type="ECO:0000256" key="4">
    <source>
        <dbReference type="ARBA" id="ARBA00022692"/>
    </source>
</evidence>
<proteinExistence type="inferred from homology"/>
<dbReference type="GO" id="GO:0005886">
    <property type="term" value="C:plasma membrane"/>
    <property type="evidence" value="ECO:0007669"/>
    <property type="project" value="UniProtKB-SubCell"/>
</dbReference>
<dbReference type="PANTHER" id="PTHR30353">
    <property type="entry name" value="INNER MEMBRANE PROTEIN DEDA-RELATED"/>
    <property type="match status" value="1"/>
</dbReference>
<evidence type="ECO:0000256" key="7">
    <source>
        <dbReference type="RuleBase" id="RU367016"/>
    </source>
</evidence>
<dbReference type="Pfam" id="PF09335">
    <property type="entry name" value="VTT_dom"/>
    <property type="match status" value="1"/>
</dbReference>
<sequence length="201" mass="22310">MDQQTLVQFLQQLQFGPWAASGVIVLFFLESAPITGPFLPGIFLTVALGSLSGTSYMSFTDCVIYASIGALLGDSAGYWVGYLERTASFAHKSTRSHQKRHQHILQLLRRYGSLAVFFGRFTWFAHPLVPVAAGISHVKPSSYYLADIPAVLIWVSIYAGLGHWAIGAARKSTVEFIVAVSILIFLGLVLWFYRHVKQTRQ</sequence>
<keyword evidence="4 7" id="KW-0812">Transmembrane</keyword>
<feature type="transmembrane region" description="Helical" evidence="7">
    <location>
        <begin position="173"/>
        <end position="193"/>
    </location>
</feature>
<dbReference type="AlphaFoldDB" id="A0A831RTW4"/>
<keyword evidence="6 7" id="KW-0472">Membrane</keyword>
<evidence type="ECO:0000256" key="5">
    <source>
        <dbReference type="ARBA" id="ARBA00022989"/>
    </source>
</evidence>
<dbReference type="EMBL" id="DRLF01000108">
    <property type="protein sequence ID" value="HEC05769.1"/>
    <property type="molecule type" value="Genomic_DNA"/>
</dbReference>
<feature type="transmembrane region" description="Helical" evidence="7">
    <location>
        <begin position="63"/>
        <end position="83"/>
    </location>
</feature>
<comment type="caution">
    <text evidence="9">The sequence shown here is derived from an EMBL/GenBank/DDBJ whole genome shotgun (WGS) entry which is preliminary data.</text>
</comment>
<evidence type="ECO:0000256" key="6">
    <source>
        <dbReference type="ARBA" id="ARBA00023136"/>
    </source>
</evidence>
<dbReference type="InterPro" id="IPR032818">
    <property type="entry name" value="DedA-like"/>
</dbReference>
<reference evidence="9" key="1">
    <citation type="journal article" date="2020" name="mSystems">
        <title>Genome- and Community-Level Interaction Insights into Carbon Utilization and Element Cycling Functions of Hydrothermarchaeota in Hydrothermal Sediment.</title>
        <authorList>
            <person name="Zhou Z."/>
            <person name="Liu Y."/>
            <person name="Xu W."/>
            <person name="Pan J."/>
            <person name="Luo Z.H."/>
            <person name="Li M."/>
        </authorList>
    </citation>
    <scope>NUCLEOTIDE SEQUENCE [LARGE SCALE GENOMIC DNA]</scope>
    <source>
        <strain evidence="9">HyVt-458</strain>
    </source>
</reference>
<comment type="similarity">
    <text evidence="2 7">Belongs to the DedA family.</text>
</comment>
<name>A0A831RTW4_9GAMM</name>